<feature type="transmembrane region" description="Helical" evidence="1">
    <location>
        <begin position="90"/>
        <end position="109"/>
    </location>
</feature>
<feature type="transmembrane region" description="Helical" evidence="1">
    <location>
        <begin position="373"/>
        <end position="389"/>
    </location>
</feature>
<feature type="transmembrane region" description="Helical" evidence="1">
    <location>
        <begin position="332"/>
        <end position="352"/>
    </location>
</feature>
<feature type="transmembrane region" description="Helical" evidence="1">
    <location>
        <begin position="188"/>
        <end position="206"/>
    </location>
</feature>
<proteinExistence type="predicted"/>
<feature type="transmembrane region" description="Helical" evidence="1">
    <location>
        <begin position="12"/>
        <end position="30"/>
    </location>
</feature>
<organism evidence="2 3">
    <name type="scientific">Lacipirellula parvula</name>
    <dbReference type="NCBI Taxonomy" id="2650471"/>
    <lineage>
        <taxon>Bacteria</taxon>
        <taxon>Pseudomonadati</taxon>
        <taxon>Planctomycetota</taxon>
        <taxon>Planctomycetia</taxon>
        <taxon>Pirellulales</taxon>
        <taxon>Lacipirellulaceae</taxon>
        <taxon>Lacipirellula</taxon>
    </lineage>
</organism>
<feature type="transmembrane region" description="Helical" evidence="1">
    <location>
        <begin position="395"/>
        <end position="417"/>
    </location>
</feature>
<keyword evidence="1" id="KW-0812">Transmembrane</keyword>
<feature type="transmembrane region" description="Helical" evidence="1">
    <location>
        <begin position="211"/>
        <end position="228"/>
    </location>
</feature>
<feature type="transmembrane region" description="Helical" evidence="1">
    <location>
        <begin position="115"/>
        <end position="132"/>
    </location>
</feature>
<feature type="transmembrane region" description="Helical" evidence="1">
    <location>
        <begin position="234"/>
        <end position="250"/>
    </location>
</feature>
<dbReference type="RefSeq" id="WP_152097532.1">
    <property type="nucleotide sequence ID" value="NZ_AP021861.1"/>
</dbReference>
<feature type="transmembrane region" description="Helical" evidence="1">
    <location>
        <begin position="58"/>
        <end position="78"/>
    </location>
</feature>
<sequence length="435" mass="47333">MDRVARHLENISLAHFLLALIAMGIAAILVPKKYGMEISIIIAAAWLNLNRFTNLGPIASISKATYWMPVLSIMWFAYMRPGNRNPVPGIAWLYLITPVIGCICVATTADRMLGFVQFASMFLLALTAILVYRTVDSEESLIRVVASVFIGLMVPLGISVLALVFFRAQSFVPGIGRFAPFGINANQLVPILATVMALAGCGLIGFKAKPWRIVCMAAIGASATLLVATASRQGIVVAGIAVLPAAFWAAKRPIVIVAMAVVAVGVGVWLFRFTEGAAQTDRLSDVSTSGRYENAFVYANTIAKRPIGGLLGTKGQSVVVSQDADKIPHNSYVGMLYLGGMLLGVPLALAMFKTMTSMYYVLHNRARVNMQPALLWTAASIMGAIYLHGLVNDMIFWSVSTWTFLHYFLSCLFLGLANQLRENRYSYAAQQWQYA</sequence>
<accession>A0A5K7XAP8</accession>
<keyword evidence="1" id="KW-0472">Membrane</keyword>
<evidence type="ECO:0000256" key="1">
    <source>
        <dbReference type="SAM" id="Phobius"/>
    </source>
</evidence>
<reference evidence="3" key="1">
    <citation type="submission" date="2019-10" db="EMBL/GenBank/DDBJ databases">
        <title>Lacipirellula parvula gen. nov., sp. nov., representing a lineage of planctomycetes widespread in freshwater anoxic habitats, and description of the family Lacipirellulaceae.</title>
        <authorList>
            <person name="Dedysh S.N."/>
            <person name="Kulichevskaya I.S."/>
            <person name="Beletsky A.V."/>
            <person name="Rakitin A.L."/>
            <person name="Mardanov A.V."/>
            <person name="Ivanova A.A."/>
            <person name="Saltykova V.X."/>
            <person name="Rijpstra W.I.C."/>
            <person name="Sinninghe Damste J.S."/>
            <person name="Ravin N.V."/>
        </authorList>
    </citation>
    <scope>NUCLEOTIDE SEQUENCE [LARGE SCALE GENOMIC DNA]</scope>
    <source>
        <strain evidence="3">PX69</strain>
    </source>
</reference>
<evidence type="ECO:0000313" key="2">
    <source>
        <dbReference type="EMBL" id="BBO31376.1"/>
    </source>
</evidence>
<dbReference type="Proteomes" id="UP000326837">
    <property type="component" value="Chromosome"/>
</dbReference>
<feature type="transmembrane region" description="Helical" evidence="1">
    <location>
        <begin position="255"/>
        <end position="274"/>
    </location>
</feature>
<keyword evidence="3" id="KW-1185">Reference proteome</keyword>
<keyword evidence="1" id="KW-1133">Transmembrane helix</keyword>
<evidence type="ECO:0000313" key="3">
    <source>
        <dbReference type="Proteomes" id="UP000326837"/>
    </source>
</evidence>
<gene>
    <name evidence="2" type="ORF">PLANPX_0988</name>
</gene>
<feature type="transmembrane region" description="Helical" evidence="1">
    <location>
        <begin position="144"/>
        <end position="168"/>
    </location>
</feature>
<dbReference type="KEGG" id="lpav:PLANPX_0988"/>
<dbReference type="EMBL" id="AP021861">
    <property type="protein sequence ID" value="BBO31376.1"/>
    <property type="molecule type" value="Genomic_DNA"/>
</dbReference>
<protein>
    <submittedName>
        <fullName evidence="2">Uncharacterized protein</fullName>
    </submittedName>
</protein>
<dbReference type="AlphaFoldDB" id="A0A5K7XAP8"/>
<name>A0A5K7XAP8_9BACT</name>